<proteinExistence type="predicted"/>
<evidence type="ECO:0000313" key="2">
    <source>
        <dbReference type="Proteomes" id="UP000277580"/>
    </source>
</evidence>
<sequence length="70" mass="7755">MVLAPSLTVEFSLIPIQKSSSKVNTPLCLLAPYVLVLLCFSNSRSVYAHWTTYILVSVSHCRVRNVDVAC</sequence>
<organism evidence="1 2">
    <name type="scientific">Morchella conica CCBAS932</name>
    <dbReference type="NCBI Taxonomy" id="1392247"/>
    <lineage>
        <taxon>Eukaryota</taxon>
        <taxon>Fungi</taxon>
        <taxon>Dikarya</taxon>
        <taxon>Ascomycota</taxon>
        <taxon>Pezizomycotina</taxon>
        <taxon>Pezizomycetes</taxon>
        <taxon>Pezizales</taxon>
        <taxon>Morchellaceae</taxon>
        <taxon>Morchella</taxon>
    </lineage>
</organism>
<protein>
    <submittedName>
        <fullName evidence="1">Uncharacterized protein</fullName>
    </submittedName>
</protein>
<name>A0A3N4KFZ7_9PEZI</name>
<gene>
    <name evidence="1" type="ORF">P167DRAFT_356717</name>
</gene>
<dbReference type="Proteomes" id="UP000277580">
    <property type="component" value="Unassembled WGS sequence"/>
</dbReference>
<dbReference type="EMBL" id="ML119164">
    <property type="protein sequence ID" value="RPB08398.1"/>
    <property type="molecule type" value="Genomic_DNA"/>
</dbReference>
<reference evidence="1 2" key="1">
    <citation type="journal article" date="2018" name="Nat. Ecol. Evol.">
        <title>Pezizomycetes genomes reveal the molecular basis of ectomycorrhizal truffle lifestyle.</title>
        <authorList>
            <person name="Murat C."/>
            <person name="Payen T."/>
            <person name="Noel B."/>
            <person name="Kuo A."/>
            <person name="Morin E."/>
            <person name="Chen J."/>
            <person name="Kohler A."/>
            <person name="Krizsan K."/>
            <person name="Balestrini R."/>
            <person name="Da Silva C."/>
            <person name="Montanini B."/>
            <person name="Hainaut M."/>
            <person name="Levati E."/>
            <person name="Barry K.W."/>
            <person name="Belfiori B."/>
            <person name="Cichocki N."/>
            <person name="Clum A."/>
            <person name="Dockter R.B."/>
            <person name="Fauchery L."/>
            <person name="Guy J."/>
            <person name="Iotti M."/>
            <person name="Le Tacon F."/>
            <person name="Lindquist E.A."/>
            <person name="Lipzen A."/>
            <person name="Malagnac F."/>
            <person name="Mello A."/>
            <person name="Molinier V."/>
            <person name="Miyauchi S."/>
            <person name="Poulain J."/>
            <person name="Riccioni C."/>
            <person name="Rubini A."/>
            <person name="Sitrit Y."/>
            <person name="Splivallo R."/>
            <person name="Traeger S."/>
            <person name="Wang M."/>
            <person name="Zifcakova L."/>
            <person name="Wipf D."/>
            <person name="Zambonelli A."/>
            <person name="Paolocci F."/>
            <person name="Nowrousian M."/>
            <person name="Ottonello S."/>
            <person name="Baldrian P."/>
            <person name="Spatafora J.W."/>
            <person name="Henrissat B."/>
            <person name="Nagy L.G."/>
            <person name="Aury J.M."/>
            <person name="Wincker P."/>
            <person name="Grigoriev I.V."/>
            <person name="Bonfante P."/>
            <person name="Martin F.M."/>
        </authorList>
    </citation>
    <scope>NUCLEOTIDE SEQUENCE [LARGE SCALE GENOMIC DNA]</scope>
    <source>
        <strain evidence="1 2">CCBAS932</strain>
    </source>
</reference>
<evidence type="ECO:0000313" key="1">
    <source>
        <dbReference type="EMBL" id="RPB08398.1"/>
    </source>
</evidence>
<accession>A0A3N4KFZ7</accession>
<dbReference type="AlphaFoldDB" id="A0A3N4KFZ7"/>
<keyword evidence="2" id="KW-1185">Reference proteome</keyword>
<dbReference type="InParanoid" id="A0A3N4KFZ7"/>